<dbReference type="EMBL" id="LAZR01008208">
    <property type="protein sequence ID" value="KKM80285.1"/>
    <property type="molecule type" value="Genomic_DNA"/>
</dbReference>
<gene>
    <name evidence="1" type="ORF">LCGC14_1341360</name>
</gene>
<dbReference type="AlphaFoldDB" id="A0A0F9MUJ8"/>
<name>A0A0F9MUJ8_9ZZZZ</name>
<accession>A0A0F9MUJ8</accession>
<comment type="caution">
    <text evidence="1">The sequence shown here is derived from an EMBL/GenBank/DDBJ whole genome shotgun (WGS) entry which is preliminary data.</text>
</comment>
<protein>
    <submittedName>
        <fullName evidence="1">Uncharacterized protein</fullName>
    </submittedName>
</protein>
<sequence>MIREWLLRLLRIKPEELCGDTWNNLIDKQDRERIKYQKWCKHEEETSRYYPIIICKHCTKPLRWIEPEGCLGCDEVAEEFNPPNELPLEPMYTDKVH</sequence>
<evidence type="ECO:0000313" key="1">
    <source>
        <dbReference type="EMBL" id="KKM80285.1"/>
    </source>
</evidence>
<proteinExistence type="predicted"/>
<organism evidence="1">
    <name type="scientific">marine sediment metagenome</name>
    <dbReference type="NCBI Taxonomy" id="412755"/>
    <lineage>
        <taxon>unclassified sequences</taxon>
        <taxon>metagenomes</taxon>
        <taxon>ecological metagenomes</taxon>
    </lineage>
</organism>
<reference evidence="1" key="1">
    <citation type="journal article" date="2015" name="Nature">
        <title>Complex archaea that bridge the gap between prokaryotes and eukaryotes.</title>
        <authorList>
            <person name="Spang A."/>
            <person name="Saw J.H."/>
            <person name="Jorgensen S.L."/>
            <person name="Zaremba-Niedzwiedzka K."/>
            <person name="Martijn J."/>
            <person name="Lind A.E."/>
            <person name="van Eijk R."/>
            <person name="Schleper C."/>
            <person name="Guy L."/>
            <person name="Ettema T.J."/>
        </authorList>
    </citation>
    <scope>NUCLEOTIDE SEQUENCE</scope>
</reference>